<name>A0A5S4HKE0_9ACTN</name>
<evidence type="ECO:0000313" key="3">
    <source>
        <dbReference type="Proteomes" id="UP000305238"/>
    </source>
</evidence>
<dbReference type="SUPFAM" id="SSF52317">
    <property type="entry name" value="Class I glutamine amidotransferase-like"/>
    <property type="match status" value="1"/>
</dbReference>
<evidence type="ECO:0000313" key="2">
    <source>
        <dbReference type="EMBL" id="TMR42060.1"/>
    </source>
</evidence>
<reference evidence="2 3" key="1">
    <citation type="submission" date="2019-05" db="EMBL/GenBank/DDBJ databases">
        <title>Draft genome sequence of Actinomadura geliboluensis A8036.</title>
        <authorList>
            <person name="Saricaoglu S."/>
            <person name="Isik K."/>
        </authorList>
    </citation>
    <scope>NUCLEOTIDE SEQUENCE [LARGE SCALE GENOMIC DNA]</scope>
    <source>
        <strain evidence="2 3">A8036</strain>
    </source>
</reference>
<keyword evidence="2" id="KW-0378">Hydrolase</keyword>
<keyword evidence="3" id="KW-1185">Reference proteome</keyword>
<dbReference type="InterPro" id="IPR044668">
    <property type="entry name" value="PuuD-like"/>
</dbReference>
<dbReference type="Pfam" id="PF07722">
    <property type="entry name" value="Peptidase_C26"/>
    <property type="match status" value="1"/>
</dbReference>
<dbReference type="OrthoDB" id="9813383at2"/>
<sequence>MEHGGRATAQPHRPRRRVVAGGAQLRPAVRTDRLGELPPPQLHPAGVPHRNRAVAAAQAGPARGVRPADQDRGLLNAPPLRNADREVVVTGKPLIGISADLADAAWDVWRRRAIVLPVAYHEQVVAAGGIAVVLPPQPRAASNMIERLDGLVLAGGGDIDPRRYGARSHPSTRPADPLRDEWEIRLARSALAADLPVLGICRGMQLLNVALGGTLVQHIPDIVGTDAHLPDPSGFGKHPITIRPSSELHAALGERADIATHHHQSVGDPGRGVVETAWTADGIVEGIEVRDRTFACGVQGHAEESGMTGLFERLVRAAARRTGTAQPSSHS</sequence>
<feature type="region of interest" description="Disordered" evidence="1">
    <location>
        <begin position="59"/>
        <end position="78"/>
    </location>
</feature>
<comment type="caution">
    <text evidence="2">The sequence shown here is derived from an EMBL/GenBank/DDBJ whole genome shotgun (WGS) entry which is preliminary data.</text>
</comment>
<protein>
    <submittedName>
        <fullName evidence="2">Gamma-glutamyl-gamma-aminobutyrate hydrolase family protein</fullName>
    </submittedName>
</protein>
<organism evidence="2 3">
    <name type="scientific">Actinomadura geliboluensis</name>
    <dbReference type="NCBI Taxonomy" id="882440"/>
    <lineage>
        <taxon>Bacteria</taxon>
        <taxon>Bacillati</taxon>
        <taxon>Actinomycetota</taxon>
        <taxon>Actinomycetes</taxon>
        <taxon>Streptosporangiales</taxon>
        <taxon>Thermomonosporaceae</taxon>
        <taxon>Actinomadura</taxon>
    </lineage>
</organism>
<dbReference type="Gene3D" id="3.40.50.880">
    <property type="match status" value="1"/>
</dbReference>
<dbReference type="EMBL" id="VCKZ01000007">
    <property type="protein sequence ID" value="TMR42060.1"/>
    <property type="molecule type" value="Genomic_DNA"/>
</dbReference>
<gene>
    <name evidence="2" type="ORF">ETD96_02340</name>
</gene>
<proteinExistence type="predicted"/>
<dbReference type="CDD" id="cd01745">
    <property type="entry name" value="GATase1_2"/>
    <property type="match status" value="1"/>
</dbReference>
<dbReference type="InterPro" id="IPR029062">
    <property type="entry name" value="Class_I_gatase-like"/>
</dbReference>
<dbReference type="PANTHER" id="PTHR43235">
    <property type="entry name" value="GLUTAMINE AMIDOTRANSFERASE PB2B2.05-RELATED"/>
    <property type="match status" value="1"/>
</dbReference>
<dbReference type="InterPro" id="IPR011697">
    <property type="entry name" value="Peptidase_C26"/>
</dbReference>
<dbReference type="GO" id="GO:0005829">
    <property type="term" value="C:cytosol"/>
    <property type="evidence" value="ECO:0007669"/>
    <property type="project" value="TreeGrafter"/>
</dbReference>
<accession>A0A5S4HKE0</accession>
<dbReference type="PROSITE" id="PS51273">
    <property type="entry name" value="GATASE_TYPE_1"/>
    <property type="match status" value="1"/>
</dbReference>
<evidence type="ECO:0000256" key="1">
    <source>
        <dbReference type="SAM" id="MobiDB-lite"/>
    </source>
</evidence>
<dbReference type="Proteomes" id="UP000305238">
    <property type="component" value="Unassembled WGS sequence"/>
</dbReference>
<dbReference type="AlphaFoldDB" id="A0A5S4HKE0"/>
<feature type="region of interest" description="Disordered" evidence="1">
    <location>
        <begin position="1"/>
        <end position="48"/>
    </location>
</feature>
<dbReference type="GO" id="GO:0006598">
    <property type="term" value="P:polyamine catabolic process"/>
    <property type="evidence" value="ECO:0007669"/>
    <property type="project" value="TreeGrafter"/>
</dbReference>
<dbReference type="PANTHER" id="PTHR43235:SF1">
    <property type="entry name" value="GLUTAMINE AMIDOTRANSFERASE PB2B2.05-RELATED"/>
    <property type="match status" value="1"/>
</dbReference>
<dbReference type="GO" id="GO:0033969">
    <property type="term" value="F:gamma-glutamyl-gamma-aminobutyrate hydrolase activity"/>
    <property type="evidence" value="ECO:0007669"/>
    <property type="project" value="TreeGrafter"/>
</dbReference>